<dbReference type="Pfam" id="PF05708">
    <property type="entry name" value="Peptidase_C92"/>
    <property type="match status" value="1"/>
</dbReference>
<accession>A0ABZ2EN15</accession>
<dbReference type="EMBL" id="CP144143">
    <property type="protein sequence ID" value="WWC84835.1"/>
    <property type="molecule type" value="Genomic_DNA"/>
</dbReference>
<reference evidence="2" key="1">
    <citation type="submission" date="2024-01" db="EMBL/GenBank/DDBJ databases">
        <title>Mycovorax composti gen. nov. sp. nov., a member of the family Chitinophagaceae isolated from button mushroom compost.</title>
        <authorList>
            <person name="Thai M."/>
            <person name="Bell T.L."/>
            <person name="Kertesz M.A."/>
        </authorList>
    </citation>
    <scope>NUCLEOTIDE SEQUENCE [LARGE SCALE GENOMIC DNA]</scope>
    <source>
        <strain evidence="2">C216</strain>
    </source>
</reference>
<dbReference type="Gene3D" id="3.90.1720.10">
    <property type="entry name" value="endopeptidase domain like (from Nostoc punctiforme)"/>
    <property type="match status" value="1"/>
</dbReference>
<proteinExistence type="predicted"/>
<dbReference type="SUPFAM" id="SSF54001">
    <property type="entry name" value="Cysteine proteinases"/>
    <property type="match status" value="1"/>
</dbReference>
<evidence type="ECO:0000313" key="2">
    <source>
        <dbReference type="Proteomes" id="UP001321305"/>
    </source>
</evidence>
<keyword evidence="2" id="KW-1185">Reference proteome</keyword>
<name>A0ABZ2EN15_9BACT</name>
<evidence type="ECO:0008006" key="3">
    <source>
        <dbReference type="Google" id="ProtNLM"/>
    </source>
</evidence>
<organism evidence="1 2">
    <name type="scientific">Mycovorax composti</name>
    <dbReference type="NCBI Taxonomy" id="2962693"/>
    <lineage>
        <taxon>Bacteria</taxon>
        <taxon>Pseudomonadati</taxon>
        <taxon>Bacteroidota</taxon>
        <taxon>Chitinophagia</taxon>
        <taxon>Chitinophagales</taxon>
        <taxon>Chitinophagaceae</taxon>
        <taxon>Mycovorax</taxon>
    </lineage>
</organism>
<dbReference type="Proteomes" id="UP001321305">
    <property type="component" value="Chromosome"/>
</dbReference>
<sequence length="222" mass="25552">MSVLRRKKKNIPKIKGILQILQKGVRNCGCLFLFCLIACKSSDREVAQKIAAAKLLIKSGDIIVRNGRDGVSRVARSFNRRDKTYSHCGILQVENDSVFVYHAIGGGYNRSQALLREPIEKFCLPKEADKFAVFRYPLNDEQVNALTTVVKKHYAHKLLFDWYFNFDTDDRMYCSEFVFKCMNGVLNNELQGFLPQEQDPVYVSIDDLYLNDMAILIFEAQF</sequence>
<evidence type="ECO:0000313" key="1">
    <source>
        <dbReference type="EMBL" id="WWC84835.1"/>
    </source>
</evidence>
<protein>
    <recommendedName>
        <fullName evidence="3">Permuted papain-like amidase YaeF/Yiix C92 family enzyme</fullName>
    </recommendedName>
</protein>
<gene>
    <name evidence="1" type="ORF">PIECOFPK_02577</name>
</gene>
<dbReference type="InterPro" id="IPR024453">
    <property type="entry name" value="Peptidase_C92"/>
</dbReference>
<dbReference type="InterPro" id="IPR038765">
    <property type="entry name" value="Papain-like_cys_pep_sf"/>
</dbReference>
<dbReference type="RefSeq" id="WP_409966070.1">
    <property type="nucleotide sequence ID" value="NZ_CP144143.1"/>
</dbReference>